<dbReference type="EMBL" id="JAQQAL010000045">
    <property type="protein sequence ID" value="MDC7228400.1"/>
    <property type="molecule type" value="Genomic_DNA"/>
</dbReference>
<feature type="domain" description="ABC transmembrane type-1" evidence="9">
    <location>
        <begin position="65"/>
        <end position="273"/>
    </location>
</feature>
<dbReference type="InterPro" id="IPR000515">
    <property type="entry name" value="MetI-like"/>
</dbReference>
<feature type="transmembrane region" description="Helical" evidence="8">
    <location>
        <begin position="109"/>
        <end position="134"/>
    </location>
</feature>
<feature type="transmembrane region" description="Helical" evidence="8">
    <location>
        <begin position="255"/>
        <end position="274"/>
    </location>
</feature>
<dbReference type="PANTHER" id="PTHR43357">
    <property type="entry name" value="INNER MEMBRANE ABC TRANSPORTER PERMEASE PROTEIN YDCV"/>
    <property type="match status" value="1"/>
</dbReference>
<proteinExistence type="inferred from homology"/>
<feature type="transmembrane region" description="Helical" evidence="8">
    <location>
        <begin position="528"/>
        <end position="549"/>
    </location>
</feature>
<comment type="subcellular location">
    <subcellularLocation>
        <location evidence="1">Cell inner membrane</location>
        <topology evidence="1">Multi-pass membrane protein</topology>
    </subcellularLocation>
    <subcellularLocation>
        <location evidence="8">Cell membrane</location>
        <topology evidence="8">Multi-pass membrane protein</topology>
    </subcellularLocation>
</comment>
<accession>A0AAJ1IFJ6</accession>
<keyword evidence="3" id="KW-1003">Cell membrane</keyword>
<feature type="transmembrane region" description="Helical" evidence="8">
    <location>
        <begin position="429"/>
        <end position="448"/>
    </location>
</feature>
<dbReference type="PROSITE" id="PS50928">
    <property type="entry name" value="ABC_TM1"/>
    <property type="match status" value="2"/>
</dbReference>
<feature type="transmembrane region" description="Helical" evidence="8">
    <location>
        <begin position="195"/>
        <end position="228"/>
    </location>
</feature>
<sequence>MSSSLKPNPSPAFPGGGYFKKNVLIIFPLLILGAFFIIPVLSIFRHISFTGILESIKNDYYRNVISFTFLQAAVSTLAAVALGLPGAWIMSHINFRGRRLVSSITTVPFVLPSVLVVLGFVLCFGNSGILNSFIMKITSAEKPPLKILYSFKAIILAHTFYNFPIALRLISAAWRQIGNSRIEAAEILGAGRTRIFFTVILPSLLPSIIAAGSLIFIFCFMSFAVILVLGGGPAFSTLEVEIYRLARISLDIDSAASLALLGALLTALFTWIYIRLQKRASASIRAEKAHPLSKFSKLPARSRVFTIIYLLIILLLIIGPLAAVVYRSFQHRSGWSGNLAFTFKQYTDLFAGESSTAAIFTSVIIAFAAVLISLPAGFTAAYVIVRGRLTFSGLVETLFMLPMGVSAIVIGLGYYSLFTLLPEGFSNKGLLIVFAHSVIALPFVVRTFTTGIRAIKGSLIEASHTLGEGHLGTLLRVELPLLKGSIISAAAFAFCISAGEINAVLILSDGTTPTIPISIYRLISSYQFFGACAMGTVLMLICGIAFYLIDHYGGDEIF</sequence>
<evidence type="ECO:0000259" key="9">
    <source>
        <dbReference type="PROSITE" id="PS50928"/>
    </source>
</evidence>
<reference evidence="10 11" key="1">
    <citation type="submission" date="2022-12" db="EMBL/GenBank/DDBJ databases">
        <title>Metagenome assembled genome from gulf of manar.</title>
        <authorList>
            <person name="Kohli P."/>
            <person name="Pk S."/>
            <person name="Venkata Ramana C."/>
            <person name="Sasikala C."/>
        </authorList>
    </citation>
    <scope>NUCLEOTIDE SEQUENCE [LARGE SCALE GENOMIC DNA]</scope>
    <source>
        <strain evidence="10">JB008</strain>
    </source>
</reference>
<organism evidence="10 11">
    <name type="scientific">Candidatus Thalassospirochaeta sargassi</name>
    <dbReference type="NCBI Taxonomy" id="3119039"/>
    <lineage>
        <taxon>Bacteria</taxon>
        <taxon>Pseudomonadati</taxon>
        <taxon>Spirochaetota</taxon>
        <taxon>Spirochaetia</taxon>
        <taxon>Spirochaetales</taxon>
        <taxon>Spirochaetaceae</taxon>
        <taxon>Candidatus Thalassospirochaeta</taxon>
    </lineage>
</organism>
<dbReference type="AlphaFoldDB" id="A0AAJ1IFJ6"/>
<dbReference type="GO" id="GO:0005886">
    <property type="term" value="C:plasma membrane"/>
    <property type="evidence" value="ECO:0007669"/>
    <property type="project" value="UniProtKB-SubCell"/>
</dbReference>
<feature type="transmembrane region" description="Helical" evidence="8">
    <location>
        <begin position="304"/>
        <end position="326"/>
    </location>
</feature>
<evidence type="ECO:0000256" key="1">
    <source>
        <dbReference type="ARBA" id="ARBA00004429"/>
    </source>
</evidence>
<evidence type="ECO:0000256" key="6">
    <source>
        <dbReference type="ARBA" id="ARBA00022989"/>
    </source>
</evidence>
<keyword evidence="2 8" id="KW-0813">Transport</keyword>
<feature type="transmembrane region" description="Helical" evidence="8">
    <location>
        <begin position="397"/>
        <end position="417"/>
    </location>
</feature>
<evidence type="ECO:0000256" key="8">
    <source>
        <dbReference type="RuleBase" id="RU363032"/>
    </source>
</evidence>
<keyword evidence="7 8" id="KW-0472">Membrane</keyword>
<dbReference type="CDD" id="cd06261">
    <property type="entry name" value="TM_PBP2"/>
    <property type="match status" value="2"/>
</dbReference>
<comment type="caution">
    <text evidence="10">The sequence shown here is derived from an EMBL/GenBank/DDBJ whole genome shotgun (WGS) entry which is preliminary data.</text>
</comment>
<evidence type="ECO:0000256" key="2">
    <source>
        <dbReference type="ARBA" id="ARBA00022448"/>
    </source>
</evidence>
<feature type="transmembrane region" description="Helical" evidence="8">
    <location>
        <begin position="486"/>
        <end position="508"/>
    </location>
</feature>
<keyword evidence="5 8" id="KW-0812">Transmembrane</keyword>
<evidence type="ECO:0000256" key="3">
    <source>
        <dbReference type="ARBA" id="ARBA00022475"/>
    </source>
</evidence>
<protein>
    <submittedName>
        <fullName evidence="10">Iron ABC transporter permease</fullName>
    </submittedName>
</protein>
<evidence type="ECO:0000256" key="7">
    <source>
        <dbReference type="ARBA" id="ARBA00023136"/>
    </source>
</evidence>
<keyword evidence="4" id="KW-0997">Cell inner membrane</keyword>
<feature type="transmembrane region" description="Helical" evidence="8">
    <location>
        <begin position="23"/>
        <end position="44"/>
    </location>
</feature>
<evidence type="ECO:0000313" key="10">
    <source>
        <dbReference type="EMBL" id="MDC7228400.1"/>
    </source>
</evidence>
<feature type="transmembrane region" description="Helical" evidence="8">
    <location>
        <begin position="357"/>
        <end position="385"/>
    </location>
</feature>
<dbReference type="Pfam" id="PF00528">
    <property type="entry name" value="BPD_transp_1"/>
    <property type="match status" value="2"/>
</dbReference>
<evidence type="ECO:0000313" key="11">
    <source>
        <dbReference type="Proteomes" id="UP001221217"/>
    </source>
</evidence>
<keyword evidence="6 8" id="KW-1133">Transmembrane helix</keyword>
<feature type="transmembrane region" description="Helical" evidence="8">
    <location>
        <begin position="64"/>
        <end position="88"/>
    </location>
</feature>
<gene>
    <name evidence="10" type="ORF">PQJ61_16685</name>
</gene>
<evidence type="ECO:0000256" key="5">
    <source>
        <dbReference type="ARBA" id="ARBA00022692"/>
    </source>
</evidence>
<dbReference type="GO" id="GO:0055085">
    <property type="term" value="P:transmembrane transport"/>
    <property type="evidence" value="ECO:0007669"/>
    <property type="project" value="InterPro"/>
</dbReference>
<feature type="domain" description="ABC transmembrane type-1" evidence="9">
    <location>
        <begin position="359"/>
        <end position="550"/>
    </location>
</feature>
<evidence type="ECO:0000256" key="4">
    <source>
        <dbReference type="ARBA" id="ARBA00022519"/>
    </source>
</evidence>
<dbReference type="Gene3D" id="1.10.3720.10">
    <property type="entry name" value="MetI-like"/>
    <property type="match status" value="2"/>
</dbReference>
<name>A0AAJ1IFJ6_9SPIO</name>
<comment type="similarity">
    <text evidence="8">Belongs to the binding-protein-dependent transport system permease family.</text>
</comment>
<dbReference type="Proteomes" id="UP001221217">
    <property type="component" value="Unassembled WGS sequence"/>
</dbReference>
<dbReference type="SUPFAM" id="SSF161098">
    <property type="entry name" value="MetI-like"/>
    <property type="match status" value="2"/>
</dbReference>
<dbReference type="InterPro" id="IPR035906">
    <property type="entry name" value="MetI-like_sf"/>
</dbReference>
<dbReference type="PANTHER" id="PTHR43357:SF4">
    <property type="entry name" value="INNER MEMBRANE ABC TRANSPORTER PERMEASE PROTEIN YDCV"/>
    <property type="match status" value="1"/>
</dbReference>